<dbReference type="AlphaFoldDB" id="X0UZP7"/>
<organism evidence="1">
    <name type="scientific">marine sediment metagenome</name>
    <dbReference type="NCBI Taxonomy" id="412755"/>
    <lineage>
        <taxon>unclassified sequences</taxon>
        <taxon>metagenomes</taxon>
        <taxon>ecological metagenomes</taxon>
    </lineage>
</organism>
<gene>
    <name evidence="1" type="ORF">S01H1_39220</name>
</gene>
<comment type="caution">
    <text evidence="1">The sequence shown here is derived from an EMBL/GenBank/DDBJ whole genome shotgun (WGS) entry which is preliminary data.</text>
</comment>
<sequence>MDTIIQLPNRTRLIKHDSIVKPLAEPLTMKGLFTLNHLKEDGSRDIHEYPNLITNVGFNFIGEVIGNPTQPTEITHMGVGSGVTAANV</sequence>
<reference evidence="1" key="1">
    <citation type="journal article" date="2014" name="Front. Microbiol.">
        <title>High frequency of phylogenetically diverse reductive dehalogenase-homologous genes in deep subseafloor sedimentary metagenomes.</title>
        <authorList>
            <person name="Kawai M."/>
            <person name="Futagami T."/>
            <person name="Toyoda A."/>
            <person name="Takaki Y."/>
            <person name="Nishi S."/>
            <person name="Hori S."/>
            <person name="Arai W."/>
            <person name="Tsubouchi T."/>
            <person name="Morono Y."/>
            <person name="Uchiyama I."/>
            <person name="Ito T."/>
            <person name="Fujiyama A."/>
            <person name="Inagaki F."/>
            <person name="Takami H."/>
        </authorList>
    </citation>
    <scope>NUCLEOTIDE SEQUENCE</scope>
    <source>
        <strain evidence="1">Expedition CK06-06</strain>
    </source>
</reference>
<protein>
    <submittedName>
        <fullName evidence="1">Uncharacterized protein</fullName>
    </submittedName>
</protein>
<dbReference type="EMBL" id="BARS01024735">
    <property type="protein sequence ID" value="GAG11300.1"/>
    <property type="molecule type" value="Genomic_DNA"/>
</dbReference>
<name>X0UZP7_9ZZZZ</name>
<proteinExistence type="predicted"/>
<evidence type="ECO:0000313" key="1">
    <source>
        <dbReference type="EMBL" id="GAG11300.1"/>
    </source>
</evidence>
<feature type="non-terminal residue" evidence="1">
    <location>
        <position position="88"/>
    </location>
</feature>
<accession>X0UZP7</accession>